<sequence length="86" mass="10103">MVAAQHTKEEYAHRGRDPAVSYQLGDEVYLDLRNIRMDRPSKKLGARYEKYAVQEKVRSHAYRLNTPLRIHPVFQYLSLVPRTTTT</sequence>
<dbReference type="Proteomes" id="UP001433508">
    <property type="component" value="Unassembled WGS sequence"/>
</dbReference>
<accession>A0ACC3SRM4</accession>
<dbReference type="EMBL" id="MU971498">
    <property type="protein sequence ID" value="KAK9234227.1"/>
    <property type="molecule type" value="Genomic_DNA"/>
</dbReference>
<gene>
    <name evidence="1" type="ORF">V1525DRAFT_435818</name>
</gene>
<comment type="caution">
    <text evidence="1">The sequence shown here is derived from an EMBL/GenBank/DDBJ whole genome shotgun (WGS) entry which is preliminary data.</text>
</comment>
<proteinExistence type="predicted"/>
<organism evidence="1 2">
    <name type="scientific">Lipomyces kononenkoae</name>
    <name type="common">Yeast</name>
    <dbReference type="NCBI Taxonomy" id="34357"/>
    <lineage>
        <taxon>Eukaryota</taxon>
        <taxon>Fungi</taxon>
        <taxon>Dikarya</taxon>
        <taxon>Ascomycota</taxon>
        <taxon>Saccharomycotina</taxon>
        <taxon>Lipomycetes</taxon>
        <taxon>Lipomycetales</taxon>
        <taxon>Lipomycetaceae</taxon>
        <taxon>Lipomyces</taxon>
    </lineage>
</organism>
<protein>
    <submittedName>
        <fullName evidence="1">Uncharacterized protein</fullName>
    </submittedName>
</protein>
<name>A0ACC3SRM4_LIPKO</name>
<reference evidence="2" key="1">
    <citation type="journal article" date="2024" name="Front. Bioeng. Biotechnol.">
        <title>Genome-scale model development and genomic sequencing of the oleaginous clade Lipomyces.</title>
        <authorList>
            <person name="Czajka J.J."/>
            <person name="Han Y."/>
            <person name="Kim J."/>
            <person name="Mondo S.J."/>
            <person name="Hofstad B.A."/>
            <person name="Robles A."/>
            <person name="Haridas S."/>
            <person name="Riley R."/>
            <person name="LaButti K."/>
            <person name="Pangilinan J."/>
            <person name="Andreopoulos W."/>
            <person name="Lipzen A."/>
            <person name="Yan J."/>
            <person name="Wang M."/>
            <person name="Ng V."/>
            <person name="Grigoriev I.V."/>
            <person name="Spatafora J.W."/>
            <person name="Magnuson J.K."/>
            <person name="Baker S.E."/>
            <person name="Pomraning K.R."/>
        </authorList>
    </citation>
    <scope>NUCLEOTIDE SEQUENCE [LARGE SCALE GENOMIC DNA]</scope>
    <source>
        <strain evidence="2">CBS 7786</strain>
    </source>
</reference>
<evidence type="ECO:0000313" key="1">
    <source>
        <dbReference type="EMBL" id="KAK9234227.1"/>
    </source>
</evidence>
<keyword evidence="2" id="KW-1185">Reference proteome</keyword>
<evidence type="ECO:0000313" key="2">
    <source>
        <dbReference type="Proteomes" id="UP001433508"/>
    </source>
</evidence>